<proteinExistence type="inferred from homology"/>
<evidence type="ECO:0000259" key="4">
    <source>
        <dbReference type="Pfam" id="PF03178"/>
    </source>
</evidence>
<protein>
    <recommendedName>
        <fullName evidence="4">RSE1/DDB1/CPSF1 C-terminal domain-containing protein</fullName>
    </recommendedName>
</protein>
<evidence type="ECO:0000256" key="3">
    <source>
        <dbReference type="ARBA" id="ARBA00023242"/>
    </source>
</evidence>
<dbReference type="Gene3D" id="1.10.150.910">
    <property type="match status" value="1"/>
</dbReference>
<dbReference type="EMBL" id="HBKR01015619">
    <property type="protein sequence ID" value="CAE2303264.1"/>
    <property type="molecule type" value="Transcribed_RNA"/>
</dbReference>
<dbReference type="InterPro" id="IPR015943">
    <property type="entry name" value="WD40/YVTN_repeat-like_dom_sf"/>
</dbReference>
<comment type="subcellular location">
    <subcellularLocation>
        <location evidence="1">Nucleus</location>
    </subcellularLocation>
</comment>
<organism evidence="5">
    <name type="scientific">Paramoeba aestuarina</name>
    <dbReference type="NCBI Taxonomy" id="180227"/>
    <lineage>
        <taxon>Eukaryota</taxon>
        <taxon>Amoebozoa</taxon>
        <taxon>Discosea</taxon>
        <taxon>Flabellinia</taxon>
        <taxon>Dactylopodida</taxon>
        <taxon>Paramoebidae</taxon>
        <taxon>Paramoeba</taxon>
    </lineage>
</organism>
<name>A0A7S4KRK9_9EUKA</name>
<accession>A0A7S4KRK9</accession>
<dbReference type="AlphaFoldDB" id="A0A7S4KRK9"/>
<sequence length="172" mass="19601">MLDDDTYLVSDNSLNLVTLRKNNEGTTSEDRGHLEEVGLFHLGEFINRIRHGSLVMALPEAGESPIPTCLYATVDGSIGVVASLQYKDFEFFSKIEERMRKVVQGIGGLKHEQWRAFKNERRTAKPCSFIDGDLVETFLDLPRENMEQIVDDLPYSVEEVTRMIQTLARQLH</sequence>
<gene>
    <name evidence="5" type="ORF">NAES01612_LOCUS10330</name>
</gene>
<keyword evidence="3" id="KW-0539">Nucleus</keyword>
<feature type="domain" description="RSE1/DDB1/CPSF1 C-terminal" evidence="4">
    <location>
        <begin position="1"/>
        <end position="140"/>
    </location>
</feature>
<dbReference type="InterPro" id="IPR004871">
    <property type="entry name" value="RSE1/DDB1/CPSF1_C"/>
</dbReference>
<dbReference type="FunFam" id="1.10.150.910:FF:000003">
    <property type="entry name" value="DNA damage-binding protein 1a"/>
    <property type="match status" value="1"/>
</dbReference>
<evidence type="ECO:0000256" key="1">
    <source>
        <dbReference type="ARBA" id="ARBA00004123"/>
    </source>
</evidence>
<dbReference type="Pfam" id="PF03178">
    <property type="entry name" value="CPSF_A"/>
    <property type="match status" value="1"/>
</dbReference>
<reference evidence="5" key="1">
    <citation type="submission" date="2021-01" db="EMBL/GenBank/DDBJ databases">
        <authorList>
            <person name="Corre E."/>
            <person name="Pelletier E."/>
            <person name="Niang G."/>
            <person name="Scheremetjew M."/>
            <person name="Finn R."/>
            <person name="Kale V."/>
            <person name="Holt S."/>
            <person name="Cochrane G."/>
            <person name="Meng A."/>
            <person name="Brown T."/>
            <person name="Cohen L."/>
        </authorList>
    </citation>
    <scope>NUCLEOTIDE SEQUENCE</scope>
    <source>
        <strain evidence="5">SoJaBio B1-5/56/2</strain>
    </source>
</reference>
<dbReference type="InterPro" id="IPR050358">
    <property type="entry name" value="RSE1/DDB1/CFT1"/>
</dbReference>
<evidence type="ECO:0000313" key="5">
    <source>
        <dbReference type="EMBL" id="CAE2303264.1"/>
    </source>
</evidence>
<dbReference type="GO" id="GO:0005634">
    <property type="term" value="C:nucleus"/>
    <property type="evidence" value="ECO:0007669"/>
    <property type="project" value="UniProtKB-SubCell"/>
</dbReference>
<dbReference type="Gene3D" id="2.130.10.10">
    <property type="entry name" value="YVTN repeat-like/Quinoprotein amine dehydrogenase"/>
    <property type="match status" value="1"/>
</dbReference>
<comment type="similarity">
    <text evidence="2">Belongs to the DDB1 family.</text>
</comment>
<evidence type="ECO:0000256" key="2">
    <source>
        <dbReference type="ARBA" id="ARBA00007453"/>
    </source>
</evidence>
<dbReference type="PANTHER" id="PTHR10644">
    <property type="entry name" value="DNA REPAIR/RNA PROCESSING CPSF FAMILY"/>
    <property type="match status" value="1"/>
</dbReference>
<dbReference type="GO" id="GO:0003676">
    <property type="term" value="F:nucleic acid binding"/>
    <property type="evidence" value="ECO:0007669"/>
    <property type="project" value="InterPro"/>
</dbReference>